<dbReference type="EMBL" id="PNXY01000019">
    <property type="protein sequence ID" value="PMS27936.1"/>
    <property type="molecule type" value="Genomic_DNA"/>
</dbReference>
<dbReference type="SUPFAM" id="SSF52922">
    <property type="entry name" value="TK C-terminal domain-like"/>
    <property type="match status" value="1"/>
</dbReference>
<evidence type="ECO:0000256" key="1">
    <source>
        <dbReference type="ARBA" id="ARBA00001964"/>
    </source>
</evidence>
<feature type="domain" description="Transketolase-like pyrimidine-binding" evidence="4">
    <location>
        <begin position="8"/>
        <end position="185"/>
    </location>
</feature>
<dbReference type="Gene3D" id="3.40.50.920">
    <property type="match status" value="1"/>
</dbReference>
<comment type="cofactor">
    <cofactor evidence="1">
        <name>thiamine diphosphate</name>
        <dbReference type="ChEBI" id="CHEBI:58937"/>
    </cofactor>
</comment>
<name>A0A2N7WER2_9BURK</name>
<dbReference type="SMART" id="SM00861">
    <property type="entry name" value="Transket_pyr"/>
    <property type="match status" value="1"/>
</dbReference>
<protein>
    <submittedName>
        <fullName evidence="5">Acetoin:2,6-dichlorophenolindophenol oxidoreductase subunit beta</fullName>
        <ecNumber evidence="5">1.1.1.-</ecNumber>
    </submittedName>
    <submittedName>
        <fullName evidence="6">Alpha-ketoacid dehydrogenase subunit beta</fullName>
    </submittedName>
</protein>
<dbReference type="OrthoDB" id="9780894at2"/>
<reference evidence="5 8" key="2">
    <citation type="submission" date="2020-04" db="EMBL/GenBank/DDBJ databases">
        <authorList>
            <person name="De Canck E."/>
        </authorList>
    </citation>
    <scope>NUCLEOTIDE SEQUENCE [LARGE SCALE GENOMIC DNA]</scope>
    <source>
        <strain evidence="5 8">LMG 27174</strain>
    </source>
</reference>
<gene>
    <name evidence="5" type="primary">acoB_1</name>
    <name evidence="6" type="ORF">C0Z16_24015</name>
    <name evidence="5" type="ORF">LMG27174_05067</name>
</gene>
<dbReference type="Pfam" id="PF02780">
    <property type="entry name" value="Transketolase_C"/>
    <property type="match status" value="1"/>
</dbReference>
<dbReference type="SUPFAM" id="SSF52518">
    <property type="entry name" value="Thiamin diphosphate-binding fold (THDP-binding)"/>
    <property type="match status" value="1"/>
</dbReference>
<dbReference type="CDD" id="cd07036">
    <property type="entry name" value="TPP_PYR_E1-PDHc-beta_like"/>
    <property type="match status" value="1"/>
</dbReference>
<evidence type="ECO:0000313" key="5">
    <source>
        <dbReference type="EMBL" id="CAB3722221.1"/>
    </source>
</evidence>
<dbReference type="PANTHER" id="PTHR43257:SF2">
    <property type="entry name" value="PYRUVATE DEHYDROGENASE E1 COMPONENT SUBUNIT BETA"/>
    <property type="match status" value="1"/>
</dbReference>
<dbReference type="PANTHER" id="PTHR43257">
    <property type="entry name" value="PYRUVATE DEHYDROGENASE E1 COMPONENT BETA SUBUNIT"/>
    <property type="match status" value="1"/>
</dbReference>
<reference evidence="6 7" key="1">
    <citation type="submission" date="2018-01" db="EMBL/GenBank/DDBJ databases">
        <title>Whole genome analyses suggest that Burkholderia sensu lato contains two further novel genera in the rhizoxinica-symbiotica group Mycetohabitans gen. nov., and Trinickia gen. nov.: implications for the evolution of diazotrophy and nodulation in the Burkholderiaceae.</title>
        <authorList>
            <person name="Estrada-de los Santos P."/>
            <person name="Palmer M."/>
            <person name="Chavez-Ramirez B."/>
            <person name="Beukes C."/>
            <person name="Steenkamp E.T."/>
            <person name="Hirsch A.M."/>
            <person name="Manyaka P."/>
            <person name="Maluk M."/>
            <person name="Lafos M."/>
            <person name="Crook M."/>
            <person name="Gross E."/>
            <person name="Simon M.F."/>
            <person name="Bueno dos Reis Junior F."/>
            <person name="Poole P.S."/>
            <person name="Venter S.N."/>
            <person name="James E.K."/>
        </authorList>
    </citation>
    <scope>NUCLEOTIDE SEQUENCE [LARGE SCALE GENOMIC DNA]</scope>
    <source>
        <strain evidence="6 7">WSM 3937</strain>
    </source>
</reference>
<dbReference type="FunFam" id="3.40.50.920:FF:000001">
    <property type="entry name" value="Pyruvate dehydrogenase E1 beta subunit"/>
    <property type="match status" value="1"/>
</dbReference>
<keyword evidence="7" id="KW-1185">Reference proteome</keyword>
<dbReference type="FunFam" id="3.40.50.970:FF:000001">
    <property type="entry name" value="Pyruvate dehydrogenase E1 beta subunit"/>
    <property type="match status" value="1"/>
</dbReference>
<dbReference type="Pfam" id="PF02779">
    <property type="entry name" value="Transket_pyr"/>
    <property type="match status" value="1"/>
</dbReference>
<dbReference type="RefSeq" id="WP_102634565.1">
    <property type="nucleotide sequence ID" value="NZ_CADIJZ010000021.1"/>
</dbReference>
<dbReference type="InterPro" id="IPR029061">
    <property type="entry name" value="THDP-binding"/>
</dbReference>
<dbReference type="NCBIfam" id="NF006667">
    <property type="entry name" value="PRK09212.1"/>
    <property type="match status" value="1"/>
</dbReference>
<dbReference type="Gene3D" id="3.40.50.970">
    <property type="match status" value="1"/>
</dbReference>
<sequence length="341" mass="36103">MNQTQTDINTIQAVNLALDDAMAADVNVIVLGEDVADGQEGGIVGVTKGLSTRYGTSRVRSTPISEQAIIGAAIGASIVGMRPVAEIMLMNFTTVAMDMIVNHAAKLRFMSGGQTHVPLVIRTMTGAGFGTGGQHADYLEAWFAHVAGIKVVAPSTPADAYGLMLSCIDDDDPCLFIENMPTYWNPGKAPERGVRIPLGKANVVRTGTDVTVITYSRRVHDVMAVAEQLGASGISCEVIDLRTISPLDTETILTSVAKTGRAVVVHEAVKPFGVGAEIASRIYESLFRELKAPVQRVGSQFCPVPFSKPLEDAFVPGAAEIEAAIRATLDDTGSKSPSRFS</sequence>
<keyword evidence="3" id="KW-0786">Thiamine pyrophosphate</keyword>
<evidence type="ECO:0000256" key="2">
    <source>
        <dbReference type="ARBA" id="ARBA00023002"/>
    </source>
</evidence>
<accession>A0A2N7WER2</accession>
<dbReference type="InterPro" id="IPR033248">
    <property type="entry name" value="Transketolase_C"/>
</dbReference>
<dbReference type="EC" id="1.1.1.-" evidence="5"/>
<dbReference type="Proteomes" id="UP000235659">
    <property type="component" value="Unassembled WGS sequence"/>
</dbReference>
<dbReference type="InterPro" id="IPR005475">
    <property type="entry name" value="Transketolase-like_Pyr-bd"/>
</dbReference>
<evidence type="ECO:0000313" key="6">
    <source>
        <dbReference type="EMBL" id="PMS27936.1"/>
    </source>
</evidence>
<dbReference type="GO" id="GO:0016491">
    <property type="term" value="F:oxidoreductase activity"/>
    <property type="evidence" value="ECO:0007669"/>
    <property type="project" value="UniProtKB-KW"/>
</dbReference>
<organism evidence="5 8">
    <name type="scientific">Paraburkholderia rhynchosiae</name>
    <dbReference type="NCBI Taxonomy" id="487049"/>
    <lineage>
        <taxon>Bacteria</taxon>
        <taxon>Pseudomonadati</taxon>
        <taxon>Pseudomonadota</taxon>
        <taxon>Betaproteobacteria</taxon>
        <taxon>Burkholderiales</taxon>
        <taxon>Burkholderiaceae</taxon>
        <taxon>Paraburkholderia</taxon>
    </lineage>
</organism>
<dbReference type="Proteomes" id="UP000494205">
    <property type="component" value="Unassembled WGS sequence"/>
</dbReference>
<evidence type="ECO:0000313" key="8">
    <source>
        <dbReference type="Proteomes" id="UP000494205"/>
    </source>
</evidence>
<evidence type="ECO:0000313" key="7">
    <source>
        <dbReference type="Proteomes" id="UP000235659"/>
    </source>
</evidence>
<dbReference type="AlphaFoldDB" id="A0A2N7WER2"/>
<dbReference type="EMBL" id="CADIJZ010000021">
    <property type="protein sequence ID" value="CAB3722221.1"/>
    <property type="molecule type" value="Genomic_DNA"/>
</dbReference>
<dbReference type="InterPro" id="IPR009014">
    <property type="entry name" value="Transketo_C/PFOR_II"/>
</dbReference>
<proteinExistence type="predicted"/>
<evidence type="ECO:0000256" key="3">
    <source>
        <dbReference type="ARBA" id="ARBA00023052"/>
    </source>
</evidence>
<keyword evidence="2 5" id="KW-0560">Oxidoreductase</keyword>
<evidence type="ECO:0000259" key="4">
    <source>
        <dbReference type="SMART" id="SM00861"/>
    </source>
</evidence>